<protein>
    <submittedName>
        <fullName evidence="1">Uncharacterized protein</fullName>
    </submittedName>
</protein>
<sequence>MCFVLSCCTCLRYQVLPCYYNTTSMVLLGTKLAPSTRIRNHNTSHTPCAMDLNSAFAVDRATTLCFLLCHVTRLPPDKCAIT</sequence>
<reference evidence="1" key="2">
    <citation type="journal article" date="2015" name="Data Brief">
        <title>Shoot transcriptome of the giant reed, Arundo donax.</title>
        <authorList>
            <person name="Barrero R.A."/>
            <person name="Guerrero F.D."/>
            <person name="Moolhuijzen P."/>
            <person name="Goolsby J.A."/>
            <person name="Tidwell J."/>
            <person name="Bellgard S.E."/>
            <person name="Bellgard M.I."/>
        </authorList>
    </citation>
    <scope>NUCLEOTIDE SEQUENCE</scope>
    <source>
        <tissue evidence="1">Shoot tissue taken approximately 20 cm above the soil surface</tissue>
    </source>
</reference>
<evidence type="ECO:0000313" key="1">
    <source>
        <dbReference type="EMBL" id="JAD79907.1"/>
    </source>
</evidence>
<accession>A0A0A9D843</accession>
<proteinExistence type="predicted"/>
<reference evidence="1" key="1">
    <citation type="submission" date="2014-09" db="EMBL/GenBank/DDBJ databases">
        <authorList>
            <person name="Magalhaes I.L.F."/>
            <person name="Oliveira U."/>
            <person name="Santos F.R."/>
            <person name="Vidigal T.H.D.A."/>
            <person name="Brescovit A.D."/>
            <person name="Santos A.J."/>
        </authorList>
    </citation>
    <scope>NUCLEOTIDE SEQUENCE</scope>
    <source>
        <tissue evidence="1">Shoot tissue taken approximately 20 cm above the soil surface</tissue>
    </source>
</reference>
<dbReference type="AlphaFoldDB" id="A0A0A9D843"/>
<name>A0A0A9D843_ARUDO</name>
<organism evidence="1">
    <name type="scientific">Arundo donax</name>
    <name type="common">Giant reed</name>
    <name type="synonym">Donax arundinaceus</name>
    <dbReference type="NCBI Taxonomy" id="35708"/>
    <lineage>
        <taxon>Eukaryota</taxon>
        <taxon>Viridiplantae</taxon>
        <taxon>Streptophyta</taxon>
        <taxon>Embryophyta</taxon>
        <taxon>Tracheophyta</taxon>
        <taxon>Spermatophyta</taxon>
        <taxon>Magnoliopsida</taxon>
        <taxon>Liliopsida</taxon>
        <taxon>Poales</taxon>
        <taxon>Poaceae</taxon>
        <taxon>PACMAD clade</taxon>
        <taxon>Arundinoideae</taxon>
        <taxon>Arundineae</taxon>
        <taxon>Arundo</taxon>
    </lineage>
</organism>
<dbReference type="EMBL" id="GBRH01217988">
    <property type="protein sequence ID" value="JAD79907.1"/>
    <property type="molecule type" value="Transcribed_RNA"/>
</dbReference>